<keyword evidence="9" id="KW-1185">Reference proteome</keyword>
<feature type="region of interest" description="Disordered" evidence="5">
    <location>
        <begin position="326"/>
        <end position="347"/>
    </location>
</feature>
<dbReference type="Proteomes" id="UP000237144">
    <property type="component" value="Unassembled WGS sequence"/>
</dbReference>
<evidence type="ECO:0000313" key="8">
    <source>
        <dbReference type="EMBL" id="POY72474.1"/>
    </source>
</evidence>
<dbReference type="AlphaFoldDB" id="A0A2S5B6R3"/>
<feature type="transmembrane region" description="Helical" evidence="6">
    <location>
        <begin position="100"/>
        <end position="120"/>
    </location>
</feature>
<feature type="transmembrane region" description="Helical" evidence="6">
    <location>
        <begin position="185"/>
        <end position="207"/>
    </location>
</feature>
<dbReference type="InterPro" id="IPR007568">
    <property type="entry name" value="RTA1"/>
</dbReference>
<evidence type="ECO:0000313" key="9">
    <source>
        <dbReference type="Proteomes" id="UP000237144"/>
    </source>
</evidence>
<feature type="transmembrane region" description="Helical" evidence="6">
    <location>
        <begin position="278"/>
        <end position="296"/>
    </location>
</feature>
<dbReference type="GO" id="GO:0016020">
    <property type="term" value="C:membrane"/>
    <property type="evidence" value="ECO:0007669"/>
    <property type="project" value="UniProtKB-SubCell"/>
</dbReference>
<comment type="subcellular location">
    <subcellularLocation>
        <location evidence="1">Membrane</location>
        <topology evidence="1">Multi-pass membrane protein</topology>
    </subcellularLocation>
</comment>
<keyword evidence="4 6" id="KW-0472">Membrane</keyword>
<keyword evidence="3 6" id="KW-1133">Transmembrane helix</keyword>
<proteinExistence type="predicted"/>
<sequence length="347" mass="38276">MLQNAAPKIALIFALATLVAADGSTNSATTADGERIIAGFTPLAWPSVIALILYGASGLAHWYLWFRNGRRPYMLVLTISMTCMTVGFIMRLVYRGSPASLGLYIIQTMFTLLSPCGFLAMDYMLLGRLATAMGEEAAHCLLLPAARIAKFFVWSDVVTFLLQAAGGGMSSAGGSYGELGPKISIAGLAIQLASFLFFTVTLLTFTIRVSRRSMYSSLLLPFRWSEYRFLGNDWIHDWRPLVAVILVTCIGILVRSVFRLIEFSEGYYGFLATHEGYFYLLDALPLWLAMTLYCFVWPTRFIDGVRETYAGGSSAELGLRNRRSPFSSASQESHAGSYGSPGKYQYN</sequence>
<evidence type="ECO:0000256" key="2">
    <source>
        <dbReference type="ARBA" id="ARBA00022692"/>
    </source>
</evidence>
<name>A0A2S5B6R3_9BASI</name>
<evidence type="ECO:0000256" key="1">
    <source>
        <dbReference type="ARBA" id="ARBA00004141"/>
    </source>
</evidence>
<organism evidence="8 9">
    <name type="scientific">Rhodotorula taiwanensis</name>
    <dbReference type="NCBI Taxonomy" id="741276"/>
    <lineage>
        <taxon>Eukaryota</taxon>
        <taxon>Fungi</taxon>
        <taxon>Dikarya</taxon>
        <taxon>Basidiomycota</taxon>
        <taxon>Pucciniomycotina</taxon>
        <taxon>Microbotryomycetes</taxon>
        <taxon>Sporidiobolales</taxon>
        <taxon>Sporidiobolaceae</taxon>
        <taxon>Rhodotorula</taxon>
    </lineage>
</organism>
<evidence type="ECO:0000256" key="6">
    <source>
        <dbReference type="SAM" id="Phobius"/>
    </source>
</evidence>
<dbReference type="PANTHER" id="PTHR31465:SF1">
    <property type="entry name" value="PROTEIN RTA1-RELATED"/>
    <property type="match status" value="1"/>
</dbReference>
<reference evidence="8 9" key="1">
    <citation type="journal article" date="2018" name="Front. Microbiol.">
        <title>Prospects for Fungal Bioremediation of Acidic Radioactive Waste Sites: Characterization and Genome Sequence of Rhodotorula taiwanensis MD1149.</title>
        <authorList>
            <person name="Tkavc R."/>
            <person name="Matrosova V.Y."/>
            <person name="Grichenko O.E."/>
            <person name="Gostincar C."/>
            <person name="Volpe R.P."/>
            <person name="Klimenkova P."/>
            <person name="Gaidamakova E.K."/>
            <person name="Zhou C.E."/>
            <person name="Stewart B.J."/>
            <person name="Lyman M.G."/>
            <person name="Malfatti S.A."/>
            <person name="Rubinfeld B."/>
            <person name="Courtot M."/>
            <person name="Singh J."/>
            <person name="Dalgard C.L."/>
            <person name="Hamilton T."/>
            <person name="Frey K.G."/>
            <person name="Gunde-Cimerman N."/>
            <person name="Dugan L."/>
            <person name="Daly M.J."/>
        </authorList>
    </citation>
    <scope>NUCLEOTIDE SEQUENCE [LARGE SCALE GENOMIC DNA]</scope>
    <source>
        <strain evidence="8 9">MD1149</strain>
    </source>
</reference>
<dbReference type="Pfam" id="PF04479">
    <property type="entry name" value="RTA1"/>
    <property type="match status" value="1"/>
</dbReference>
<feature type="transmembrane region" description="Helical" evidence="6">
    <location>
        <begin position="73"/>
        <end position="94"/>
    </location>
</feature>
<comment type="caution">
    <text evidence="8">The sequence shown here is derived from an EMBL/GenBank/DDBJ whole genome shotgun (WGS) entry which is preliminary data.</text>
</comment>
<dbReference type="EMBL" id="PJQD01000048">
    <property type="protein sequence ID" value="POY72474.1"/>
    <property type="molecule type" value="Genomic_DNA"/>
</dbReference>
<accession>A0A2S5B6R3</accession>
<feature type="transmembrane region" description="Helical" evidence="6">
    <location>
        <begin position="238"/>
        <end position="258"/>
    </location>
</feature>
<protein>
    <submittedName>
        <fullName evidence="8">Uncharacterized protein</fullName>
    </submittedName>
</protein>
<dbReference type="PANTHER" id="PTHR31465">
    <property type="entry name" value="PROTEIN RTA1-RELATED"/>
    <property type="match status" value="1"/>
</dbReference>
<dbReference type="OrthoDB" id="3358017at2759"/>
<evidence type="ECO:0000256" key="3">
    <source>
        <dbReference type="ARBA" id="ARBA00022989"/>
    </source>
</evidence>
<gene>
    <name evidence="8" type="ORF">BMF94_4300</name>
</gene>
<dbReference type="STRING" id="741276.A0A2S5B6R3"/>
<evidence type="ECO:0000256" key="4">
    <source>
        <dbReference type="ARBA" id="ARBA00023136"/>
    </source>
</evidence>
<keyword evidence="7" id="KW-0732">Signal</keyword>
<feature type="transmembrane region" description="Helical" evidence="6">
    <location>
        <begin position="141"/>
        <end position="165"/>
    </location>
</feature>
<evidence type="ECO:0000256" key="7">
    <source>
        <dbReference type="SAM" id="SignalP"/>
    </source>
</evidence>
<keyword evidence="2 6" id="KW-0812">Transmembrane</keyword>
<evidence type="ECO:0000256" key="5">
    <source>
        <dbReference type="SAM" id="MobiDB-lite"/>
    </source>
</evidence>
<feature type="chain" id="PRO_5015523007" evidence="7">
    <location>
        <begin position="22"/>
        <end position="347"/>
    </location>
</feature>
<feature type="transmembrane region" description="Helical" evidence="6">
    <location>
        <begin position="43"/>
        <end position="66"/>
    </location>
</feature>
<feature type="signal peptide" evidence="7">
    <location>
        <begin position="1"/>
        <end position="21"/>
    </location>
</feature>